<protein>
    <recommendedName>
        <fullName evidence="5">Cell division protein FtsL</fullName>
    </recommendedName>
</protein>
<feature type="compositionally biased region" description="Polar residues" evidence="1">
    <location>
        <begin position="105"/>
        <end position="118"/>
    </location>
</feature>
<keyword evidence="2" id="KW-0472">Membrane</keyword>
<accession>A0ABP0FKV5</accession>
<feature type="region of interest" description="Disordered" evidence="1">
    <location>
        <begin position="100"/>
        <end position="130"/>
    </location>
</feature>
<evidence type="ECO:0000313" key="4">
    <source>
        <dbReference type="Proteomes" id="UP001642483"/>
    </source>
</evidence>
<feature type="transmembrane region" description="Helical" evidence="2">
    <location>
        <begin position="31"/>
        <end position="54"/>
    </location>
</feature>
<reference evidence="3 4" key="1">
    <citation type="submission" date="2024-02" db="EMBL/GenBank/DDBJ databases">
        <authorList>
            <person name="Daric V."/>
            <person name="Darras S."/>
        </authorList>
    </citation>
    <scope>NUCLEOTIDE SEQUENCE [LARGE SCALE GENOMIC DNA]</scope>
</reference>
<evidence type="ECO:0000313" key="3">
    <source>
        <dbReference type="EMBL" id="CAK8678678.1"/>
    </source>
</evidence>
<dbReference type="Proteomes" id="UP001642483">
    <property type="component" value="Unassembled WGS sequence"/>
</dbReference>
<keyword evidence="2" id="KW-1133">Transmembrane helix</keyword>
<evidence type="ECO:0008006" key="5">
    <source>
        <dbReference type="Google" id="ProtNLM"/>
    </source>
</evidence>
<organism evidence="3 4">
    <name type="scientific">Clavelina lepadiformis</name>
    <name type="common">Light-bulb sea squirt</name>
    <name type="synonym">Ascidia lepadiformis</name>
    <dbReference type="NCBI Taxonomy" id="159417"/>
    <lineage>
        <taxon>Eukaryota</taxon>
        <taxon>Metazoa</taxon>
        <taxon>Chordata</taxon>
        <taxon>Tunicata</taxon>
        <taxon>Ascidiacea</taxon>
        <taxon>Aplousobranchia</taxon>
        <taxon>Clavelinidae</taxon>
        <taxon>Clavelina</taxon>
    </lineage>
</organism>
<proteinExistence type="predicted"/>
<gene>
    <name evidence="3" type="ORF">CVLEPA_LOCUS8581</name>
</gene>
<sequence>MKPKVTSSNYLAKVSHRETSAMSRLAAYSKISVSNLLCCLVVAILCVGCAMYALNSNNSMRLMRTKIIAMSQRTARLENRYRRNSEAIYKNSEKLAEKYPHLLSRRSSSNDDVQLTKTGKSRKLKIMSRT</sequence>
<keyword evidence="4" id="KW-1185">Reference proteome</keyword>
<feature type="compositionally biased region" description="Basic residues" evidence="1">
    <location>
        <begin position="119"/>
        <end position="130"/>
    </location>
</feature>
<evidence type="ECO:0000256" key="1">
    <source>
        <dbReference type="SAM" id="MobiDB-lite"/>
    </source>
</evidence>
<comment type="caution">
    <text evidence="3">The sequence shown here is derived from an EMBL/GenBank/DDBJ whole genome shotgun (WGS) entry which is preliminary data.</text>
</comment>
<keyword evidence="2" id="KW-0812">Transmembrane</keyword>
<dbReference type="EMBL" id="CAWYQH010000057">
    <property type="protein sequence ID" value="CAK8678678.1"/>
    <property type="molecule type" value="Genomic_DNA"/>
</dbReference>
<evidence type="ECO:0000256" key="2">
    <source>
        <dbReference type="SAM" id="Phobius"/>
    </source>
</evidence>
<name>A0ABP0FKV5_CLALP</name>